<dbReference type="PANTHER" id="PTHR30332:SF17">
    <property type="entry name" value="TYPE IV PILIATION SYSTEM PROTEIN DR_0774-RELATED"/>
    <property type="match status" value="1"/>
</dbReference>
<evidence type="ECO:0000313" key="6">
    <source>
        <dbReference type="Proteomes" id="UP000501090"/>
    </source>
</evidence>
<dbReference type="PANTHER" id="PTHR30332">
    <property type="entry name" value="PROBABLE GENERAL SECRETION PATHWAY PROTEIN D"/>
    <property type="match status" value="1"/>
</dbReference>
<dbReference type="KEGG" id="pard:DN92_03020"/>
<dbReference type="GO" id="GO:0009306">
    <property type="term" value="P:protein secretion"/>
    <property type="evidence" value="ECO:0007669"/>
    <property type="project" value="InterPro"/>
</dbReference>
<evidence type="ECO:0000256" key="1">
    <source>
        <dbReference type="RuleBase" id="RU004003"/>
    </source>
</evidence>
<dbReference type="Pfam" id="PF13629">
    <property type="entry name" value="T2SS-T3SS_pil_N"/>
    <property type="match status" value="1"/>
</dbReference>
<dbReference type="InterPro" id="IPR001775">
    <property type="entry name" value="GspD/PilQ"/>
</dbReference>
<name>A0A6M9PI58_9BURK</name>
<evidence type="ECO:0000256" key="2">
    <source>
        <dbReference type="SAM" id="MobiDB-lite"/>
    </source>
</evidence>
<accession>A0A6M9PI58</accession>
<feature type="domain" description="Type II/III secretion system secretin-like" evidence="3">
    <location>
        <begin position="255"/>
        <end position="422"/>
    </location>
</feature>
<protein>
    <submittedName>
        <fullName evidence="5">Uncharacterized protein</fullName>
    </submittedName>
</protein>
<evidence type="ECO:0000313" key="5">
    <source>
        <dbReference type="EMBL" id="QKM60091.1"/>
    </source>
</evidence>
<dbReference type="InterPro" id="IPR050810">
    <property type="entry name" value="Bact_Secretion_Sys_Channel"/>
</dbReference>
<organism evidence="5 6">
    <name type="scientific">Polynucleobacter arcticus</name>
    <dbReference type="NCBI Taxonomy" id="1743165"/>
    <lineage>
        <taxon>Bacteria</taxon>
        <taxon>Pseudomonadati</taxon>
        <taxon>Pseudomonadota</taxon>
        <taxon>Betaproteobacteria</taxon>
        <taxon>Burkholderiales</taxon>
        <taxon>Burkholderiaceae</taxon>
        <taxon>Polynucleobacter</taxon>
    </lineage>
</organism>
<reference evidence="5 6" key="1">
    <citation type="submission" date="2018-04" db="EMBL/GenBank/DDBJ databases">
        <title>Polynucleobacter sp. UK-Long2-W17 genome.</title>
        <authorList>
            <person name="Hahn M.W."/>
        </authorList>
    </citation>
    <scope>NUCLEOTIDE SEQUENCE [LARGE SCALE GENOMIC DNA]</scope>
    <source>
        <strain evidence="5 6">UK-Long2-W17</strain>
    </source>
</reference>
<dbReference type="GO" id="GO:0015627">
    <property type="term" value="C:type II protein secretion system complex"/>
    <property type="evidence" value="ECO:0007669"/>
    <property type="project" value="TreeGrafter"/>
</dbReference>
<keyword evidence="6" id="KW-1185">Reference proteome</keyword>
<evidence type="ECO:0000259" key="4">
    <source>
        <dbReference type="Pfam" id="PF13629"/>
    </source>
</evidence>
<evidence type="ECO:0000259" key="3">
    <source>
        <dbReference type="Pfam" id="PF00263"/>
    </source>
</evidence>
<dbReference type="InterPro" id="IPR032789">
    <property type="entry name" value="T2SS-T3SS_pil_N"/>
</dbReference>
<feature type="compositionally biased region" description="Polar residues" evidence="2">
    <location>
        <begin position="453"/>
        <end position="469"/>
    </location>
</feature>
<comment type="similarity">
    <text evidence="1">Belongs to the bacterial secretin family.</text>
</comment>
<proteinExistence type="inferred from homology"/>
<dbReference type="Proteomes" id="UP000501090">
    <property type="component" value="Chromosome"/>
</dbReference>
<dbReference type="PRINTS" id="PR00811">
    <property type="entry name" value="BCTERIALGSPD"/>
</dbReference>
<dbReference type="Pfam" id="PF00263">
    <property type="entry name" value="Secretin"/>
    <property type="match status" value="1"/>
</dbReference>
<feature type="region of interest" description="Disordered" evidence="2">
    <location>
        <begin position="446"/>
        <end position="469"/>
    </location>
</feature>
<gene>
    <name evidence="5" type="ORF">DN92_03020</name>
</gene>
<feature type="domain" description="Pilus formation protein N-terminal" evidence="4">
    <location>
        <begin position="62"/>
        <end position="130"/>
    </location>
</feature>
<dbReference type="AlphaFoldDB" id="A0A6M9PI58"/>
<dbReference type="RefSeq" id="WP_173959863.1">
    <property type="nucleotide sequence ID" value="NZ_CBCSCC010000012.1"/>
</dbReference>
<sequence>MKLLNFHHQATSNHFGFIRKAFVVTLIFALNAVNPAFSQERVVGIPTPTSVVAQSKSIEAAQNSIALTVGKTLSYRFKAPVARIAIGNINIADVLSTTAMDVQFLGKKTGSTNVIIWYKDGGSSTLDLIVVGDANYISNLLYKLLPSGNVFQINSAGESIVLAGIAKDADTVQKAVRITEEASGRKVLNMLSTESLPQVLLEVKIAEIDRSVSSALGISFANSNFSYSLIGTGGSTALAAFGAGAGSTQAFLQASEANGLIKILAEPNIMAISGQEGNFLSGGTVYLPISQASGYGNAVVTLTPVEYGIGVRFTPTVLGGNRINLKVAPKVSDVSSNGFSISANGQTQVVPNIKSRSASTTVQLSDGQTFAIGGLINNSVQESIAAFPWLASLPIIGALFRSSAFNSQRSELIILVTPRIVKPLDEKPSIPTDNFVQPSYSEFFLEGKMEGNPNPSKLQNTQEQSNVSK</sequence>
<dbReference type="EMBL" id="CP028940">
    <property type="protein sequence ID" value="QKM60091.1"/>
    <property type="molecule type" value="Genomic_DNA"/>
</dbReference>
<dbReference type="InterPro" id="IPR004846">
    <property type="entry name" value="T2SS/T3SS_dom"/>
</dbReference>